<comment type="caution">
    <text evidence="1">The sequence shown here is derived from an EMBL/GenBank/DDBJ whole genome shotgun (WGS) entry which is preliminary data.</text>
</comment>
<protein>
    <submittedName>
        <fullName evidence="1">Uncharacterized protein</fullName>
    </submittedName>
</protein>
<evidence type="ECO:0000313" key="1">
    <source>
        <dbReference type="EMBL" id="RZC27687.1"/>
    </source>
</evidence>
<dbReference type="AlphaFoldDB" id="A0A482VGH3"/>
<dbReference type="EMBL" id="QDEB01103197">
    <property type="protein sequence ID" value="RZC27687.1"/>
    <property type="molecule type" value="Genomic_DNA"/>
</dbReference>
<name>A0A482VGH3_ASBVE</name>
<reference evidence="1 2" key="1">
    <citation type="submission" date="2017-03" db="EMBL/GenBank/DDBJ databases">
        <title>Genome of the blue death feigning beetle - Asbolus verrucosus.</title>
        <authorList>
            <person name="Rider S.D."/>
        </authorList>
    </citation>
    <scope>NUCLEOTIDE SEQUENCE [LARGE SCALE GENOMIC DNA]</scope>
    <source>
        <strain evidence="1">Butters</strain>
        <tissue evidence="1">Head and leg muscle</tissue>
    </source>
</reference>
<dbReference type="Proteomes" id="UP000292052">
    <property type="component" value="Unassembled WGS sequence"/>
</dbReference>
<keyword evidence="2" id="KW-1185">Reference proteome</keyword>
<sequence length="52" mass="5420">MVKVKVCAGEECGVDEGEEEETVTVGGWGKWWGEGDWDLGGGWGCGATVAVC</sequence>
<organism evidence="1 2">
    <name type="scientific">Asbolus verrucosus</name>
    <name type="common">Desert ironclad beetle</name>
    <dbReference type="NCBI Taxonomy" id="1661398"/>
    <lineage>
        <taxon>Eukaryota</taxon>
        <taxon>Metazoa</taxon>
        <taxon>Ecdysozoa</taxon>
        <taxon>Arthropoda</taxon>
        <taxon>Hexapoda</taxon>
        <taxon>Insecta</taxon>
        <taxon>Pterygota</taxon>
        <taxon>Neoptera</taxon>
        <taxon>Endopterygota</taxon>
        <taxon>Coleoptera</taxon>
        <taxon>Polyphaga</taxon>
        <taxon>Cucujiformia</taxon>
        <taxon>Tenebrionidae</taxon>
        <taxon>Pimeliinae</taxon>
        <taxon>Asbolus</taxon>
    </lineage>
</organism>
<accession>A0A482VGH3</accession>
<gene>
    <name evidence="1" type="ORF">BDFB_005943</name>
</gene>
<evidence type="ECO:0000313" key="2">
    <source>
        <dbReference type="Proteomes" id="UP000292052"/>
    </source>
</evidence>
<proteinExistence type="predicted"/>